<dbReference type="InterPro" id="IPR045051">
    <property type="entry name" value="SBT"/>
</dbReference>
<keyword evidence="5" id="KW-1185">Reference proteome</keyword>
<keyword evidence="3" id="KW-0732">Signal</keyword>
<sequence>MNDFDNFLGLDDVVSVFPNKRNEVQTTRSWDFVGLSQSAKRTSKESDIIVGVIDTGIWPESRSFDDQGFGPPPSKWKGTCHNFICNKYNTFSFPLPRRT</sequence>
<accession>A0A0S3STW0</accession>
<protein>
    <recommendedName>
        <fullName evidence="6">Peptidase S8/S53 domain-containing protein</fullName>
    </recommendedName>
</protein>
<reference evidence="4 5" key="1">
    <citation type="journal article" date="2015" name="Sci. Rep.">
        <title>The power of single molecule real-time sequencing technology in the de novo assembly of a eukaryotic genome.</title>
        <authorList>
            <person name="Sakai H."/>
            <person name="Naito K."/>
            <person name="Ogiso-Tanaka E."/>
            <person name="Takahashi Y."/>
            <person name="Iseki K."/>
            <person name="Muto C."/>
            <person name="Satou K."/>
            <person name="Teruya K."/>
            <person name="Shiroma A."/>
            <person name="Shimoji M."/>
            <person name="Hirano T."/>
            <person name="Itoh T."/>
            <person name="Kaga A."/>
            <person name="Tomooka N."/>
        </authorList>
    </citation>
    <scope>NUCLEOTIDE SEQUENCE [LARGE SCALE GENOMIC DNA]</scope>
    <source>
        <strain evidence="5">cv. Shumari</strain>
    </source>
</reference>
<organism evidence="4 5">
    <name type="scientific">Vigna angularis var. angularis</name>
    <dbReference type="NCBI Taxonomy" id="157739"/>
    <lineage>
        <taxon>Eukaryota</taxon>
        <taxon>Viridiplantae</taxon>
        <taxon>Streptophyta</taxon>
        <taxon>Embryophyta</taxon>
        <taxon>Tracheophyta</taxon>
        <taxon>Spermatophyta</taxon>
        <taxon>Magnoliopsida</taxon>
        <taxon>eudicotyledons</taxon>
        <taxon>Gunneridae</taxon>
        <taxon>Pentapetalae</taxon>
        <taxon>rosids</taxon>
        <taxon>fabids</taxon>
        <taxon>Fabales</taxon>
        <taxon>Fabaceae</taxon>
        <taxon>Papilionoideae</taxon>
        <taxon>50 kb inversion clade</taxon>
        <taxon>NPAAA clade</taxon>
        <taxon>indigoferoid/millettioid clade</taxon>
        <taxon>Phaseoleae</taxon>
        <taxon>Vigna</taxon>
    </lineage>
</organism>
<dbReference type="GO" id="GO:0004252">
    <property type="term" value="F:serine-type endopeptidase activity"/>
    <property type="evidence" value="ECO:0007669"/>
    <property type="project" value="InterPro"/>
</dbReference>
<evidence type="ECO:0008006" key="6">
    <source>
        <dbReference type="Google" id="ProtNLM"/>
    </source>
</evidence>
<evidence type="ECO:0000256" key="2">
    <source>
        <dbReference type="ARBA" id="ARBA00011073"/>
    </source>
</evidence>
<dbReference type="AlphaFoldDB" id="A0A0S3STW0"/>
<dbReference type="Gene3D" id="3.40.50.200">
    <property type="entry name" value="Peptidase S8/S53 domain"/>
    <property type="match status" value="1"/>
</dbReference>
<comment type="similarity">
    <text evidence="2">Belongs to the peptidase S8 family.</text>
</comment>
<comment type="subcellular location">
    <subcellularLocation>
        <location evidence="1">Secreted</location>
    </subcellularLocation>
</comment>
<gene>
    <name evidence="4" type="primary">Vigan.08G315300</name>
    <name evidence="4" type="ORF">VIGAN_08315300</name>
</gene>
<dbReference type="GO" id="GO:0005576">
    <property type="term" value="C:extracellular region"/>
    <property type="evidence" value="ECO:0007669"/>
    <property type="project" value="UniProtKB-SubCell"/>
</dbReference>
<evidence type="ECO:0000256" key="1">
    <source>
        <dbReference type="ARBA" id="ARBA00004613"/>
    </source>
</evidence>
<name>A0A0S3STW0_PHAAN</name>
<dbReference type="OrthoDB" id="2014869at2759"/>
<evidence type="ECO:0000256" key="3">
    <source>
        <dbReference type="ARBA" id="ARBA00022729"/>
    </source>
</evidence>
<evidence type="ECO:0000313" key="4">
    <source>
        <dbReference type="EMBL" id="BAT96245.1"/>
    </source>
</evidence>
<proteinExistence type="inferred from homology"/>
<dbReference type="EMBL" id="AP015041">
    <property type="protein sequence ID" value="BAT96245.1"/>
    <property type="molecule type" value="Genomic_DNA"/>
</dbReference>
<dbReference type="PANTHER" id="PTHR10795">
    <property type="entry name" value="PROPROTEIN CONVERTASE SUBTILISIN/KEXIN"/>
    <property type="match status" value="1"/>
</dbReference>
<evidence type="ECO:0000313" key="5">
    <source>
        <dbReference type="Proteomes" id="UP000291084"/>
    </source>
</evidence>
<dbReference type="InterPro" id="IPR036852">
    <property type="entry name" value="Peptidase_S8/S53_dom_sf"/>
</dbReference>
<dbReference type="GO" id="GO:0006508">
    <property type="term" value="P:proteolysis"/>
    <property type="evidence" value="ECO:0007669"/>
    <property type="project" value="InterPro"/>
</dbReference>
<dbReference type="SUPFAM" id="SSF52743">
    <property type="entry name" value="Subtilisin-like"/>
    <property type="match status" value="1"/>
</dbReference>
<dbReference type="Proteomes" id="UP000291084">
    <property type="component" value="Chromosome 8"/>
</dbReference>